<evidence type="ECO:0000256" key="3">
    <source>
        <dbReference type="RuleBase" id="RU003476"/>
    </source>
</evidence>
<comment type="caution">
    <text evidence="5">The sequence shown here is derived from an EMBL/GenBank/DDBJ whole genome shotgun (WGS) entry which is preliminary data.</text>
</comment>
<comment type="cofactor">
    <cofactor evidence="1">
        <name>Mg(2+)</name>
        <dbReference type="ChEBI" id="CHEBI:18420"/>
    </cofactor>
</comment>
<accession>A0A5R8K7R6</accession>
<dbReference type="PANTHER" id="PTHR43046:SF14">
    <property type="entry name" value="MUTT_NUDIX FAMILY PROTEIN"/>
    <property type="match status" value="1"/>
</dbReference>
<dbReference type="RefSeq" id="WP_138088676.1">
    <property type="nucleotide sequence ID" value="NZ_VAUV01000026.1"/>
</dbReference>
<dbReference type="InterPro" id="IPR015797">
    <property type="entry name" value="NUDIX_hydrolase-like_dom_sf"/>
</dbReference>
<comment type="similarity">
    <text evidence="3">Belongs to the Nudix hydrolase family.</text>
</comment>
<evidence type="ECO:0000256" key="2">
    <source>
        <dbReference type="ARBA" id="ARBA00022801"/>
    </source>
</evidence>
<organism evidence="5 6">
    <name type="scientific">Phragmitibacter flavus</name>
    <dbReference type="NCBI Taxonomy" id="2576071"/>
    <lineage>
        <taxon>Bacteria</taxon>
        <taxon>Pseudomonadati</taxon>
        <taxon>Verrucomicrobiota</taxon>
        <taxon>Verrucomicrobiia</taxon>
        <taxon>Verrucomicrobiales</taxon>
        <taxon>Verrucomicrobiaceae</taxon>
        <taxon>Phragmitibacter</taxon>
    </lineage>
</organism>
<feature type="domain" description="Nudix hydrolase" evidence="4">
    <location>
        <begin position="4"/>
        <end position="141"/>
    </location>
</feature>
<evidence type="ECO:0000256" key="1">
    <source>
        <dbReference type="ARBA" id="ARBA00001946"/>
    </source>
</evidence>
<dbReference type="PROSITE" id="PS00893">
    <property type="entry name" value="NUDIX_BOX"/>
    <property type="match status" value="1"/>
</dbReference>
<dbReference type="GO" id="GO:0016787">
    <property type="term" value="F:hydrolase activity"/>
    <property type="evidence" value="ECO:0007669"/>
    <property type="project" value="UniProtKB-KW"/>
</dbReference>
<evidence type="ECO:0000313" key="5">
    <source>
        <dbReference type="EMBL" id="TLD68383.1"/>
    </source>
</evidence>
<dbReference type="InterPro" id="IPR020476">
    <property type="entry name" value="Nudix_hydrolase"/>
</dbReference>
<dbReference type="PANTHER" id="PTHR43046">
    <property type="entry name" value="GDP-MANNOSE MANNOSYL HYDROLASE"/>
    <property type="match status" value="1"/>
</dbReference>
<keyword evidence="2 3" id="KW-0378">Hydrolase</keyword>
<keyword evidence="6" id="KW-1185">Reference proteome</keyword>
<dbReference type="InterPro" id="IPR020084">
    <property type="entry name" value="NUDIX_hydrolase_CS"/>
</dbReference>
<dbReference type="PRINTS" id="PR00502">
    <property type="entry name" value="NUDIXFAMILY"/>
</dbReference>
<name>A0A5R8K7R6_9BACT</name>
<reference evidence="5 6" key="1">
    <citation type="submission" date="2019-05" db="EMBL/GenBank/DDBJ databases">
        <title>Verrucobacter flavum gen. nov., sp. nov. a new member of the family Verrucomicrobiaceae.</title>
        <authorList>
            <person name="Szuroczki S."/>
            <person name="Abbaszade G."/>
            <person name="Szabo A."/>
            <person name="Felfoldi T."/>
            <person name="Schumann P."/>
            <person name="Boka K."/>
            <person name="Keki Z."/>
            <person name="Toumi M."/>
            <person name="Toth E."/>
        </authorList>
    </citation>
    <scope>NUCLEOTIDE SEQUENCE [LARGE SCALE GENOMIC DNA]</scope>
    <source>
        <strain evidence="5 6">MG-N-17</strain>
    </source>
</reference>
<dbReference type="EMBL" id="VAUV01000026">
    <property type="protein sequence ID" value="TLD68383.1"/>
    <property type="molecule type" value="Genomic_DNA"/>
</dbReference>
<evidence type="ECO:0000313" key="6">
    <source>
        <dbReference type="Proteomes" id="UP000306196"/>
    </source>
</evidence>
<dbReference type="Pfam" id="PF00293">
    <property type="entry name" value="NUDIX"/>
    <property type="match status" value="1"/>
</dbReference>
<proteinExistence type="inferred from homology"/>
<dbReference type="Proteomes" id="UP000306196">
    <property type="component" value="Unassembled WGS sequence"/>
</dbReference>
<gene>
    <name evidence="5" type="ORF">FEM03_23040</name>
</gene>
<evidence type="ECO:0000259" key="4">
    <source>
        <dbReference type="PROSITE" id="PS51462"/>
    </source>
</evidence>
<dbReference type="AlphaFoldDB" id="A0A5R8K7R6"/>
<protein>
    <submittedName>
        <fullName evidence="5">NUDIX domain-containing protein</fullName>
    </submittedName>
</protein>
<dbReference type="PROSITE" id="PS51462">
    <property type="entry name" value="NUDIX"/>
    <property type="match status" value="1"/>
</dbReference>
<dbReference type="Gene3D" id="3.90.79.10">
    <property type="entry name" value="Nucleoside Triphosphate Pyrophosphohydrolase"/>
    <property type="match status" value="1"/>
</dbReference>
<dbReference type="CDD" id="cd02883">
    <property type="entry name" value="NUDIX_Hydrolase"/>
    <property type="match status" value="1"/>
</dbReference>
<dbReference type="InterPro" id="IPR000086">
    <property type="entry name" value="NUDIX_hydrolase_dom"/>
</dbReference>
<dbReference type="SUPFAM" id="SSF55811">
    <property type="entry name" value="Nudix"/>
    <property type="match status" value="1"/>
</dbReference>
<dbReference type="OrthoDB" id="9810648at2"/>
<sequence>MNAQRTRISAYALLQEHDSGRILLCRLSSELPRWEGHWTLPGGGLNFGESPEDAVVREVEEETGLLIEVGAIATIDSLFDCSGESDFHGIRIIYHAKIVGGSLRCETSGSTDACEWHDLNSSPEVAMVDLAELGVELARQEWSAISMRG</sequence>